<keyword evidence="3" id="KW-0547">Nucleotide-binding</keyword>
<organism evidence="6 7">
    <name type="scientific">Williamsoniiplasma luminosum</name>
    <dbReference type="NCBI Taxonomy" id="214888"/>
    <lineage>
        <taxon>Bacteria</taxon>
        <taxon>Bacillati</taxon>
        <taxon>Mycoplasmatota</taxon>
        <taxon>Mollicutes</taxon>
        <taxon>Entomoplasmatales</taxon>
        <taxon>Williamsoniiplasma</taxon>
    </lineage>
</organism>
<dbReference type="AlphaFoldDB" id="A0A2S0NJ18"/>
<evidence type="ECO:0000313" key="6">
    <source>
        <dbReference type="EMBL" id="AVP49005.1"/>
    </source>
</evidence>
<dbReference type="RefSeq" id="WP_303662352.1">
    <property type="nucleotide sequence ID" value="NZ_CP027019.1"/>
</dbReference>
<sequence length="374" mass="44456">MDLKINVDIDSLGNAYSTGTPEQLKELIKDVKSFVNEEEYLNEISKLDFDTENSKNFVYQGSYVEKTGNDYFRRISKSDVDIIFIVGKYTQNLDTVFENPEGNKEIEDWTEFIIDNLKEGLKWNNKNETSDYVEIYKFKKMKDIIFNVLKNKFSKKYEIENAEKVIKVYLHGEKSYSVELAIAGYLEMKFNKNTLTNNYKNKWEWKDLEKNNLIKIEDNCHVIKGYNIVTSERMINRKGEYYREIPNLSNWNKYRQSGANAKTNGNFSHYVQVFKNYRKIFDEKFPEQKIDVSSFHINSILINLFQLNATLFEQKISNKSCVDVAKFALDKINEYHYNNFVELNGIYKLKRNLNLEKFIAIEHLFNYFINEYEK</sequence>
<evidence type="ECO:0000313" key="7">
    <source>
        <dbReference type="Proteomes" id="UP000239250"/>
    </source>
</evidence>
<evidence type="ECO:0000256" key="2">
    <source>
        <dbReference type="ARBA" id="ARBA00022695"/>
    </source>
</evidence>
<evidence type="ECO:0000256" key="1">
    <source>
        <dbReference type="ARBA" id="ARBA00022679"/>
    </source>
</evidence>
<proteinExistence type="predicted"/>
<evidence type="ECO:0000259" key="5">
    <source>
        <dbReference type="Pfam" id="PF26305"/>
    </source>
</evidence>
<feature type="domain" description="cGAS/DncV-like nucleotidyltransferase C-terminal helical" evidence="5">
    <location>
        <begin position="260"/>
        <end position="352"/>
    </location>
</feature>
<keyword evidence="1" id="KW-0808">Transferase</keyword>
<reference evidence="7" key="1">
    <citation type="submission" date="2018-02" db="EMBL/GenBank/DDBJ databases">
        <title>Firefly genomes illuminate parallel origins of bioluminescence in beetles.</title>
        <authorList>
            <person name="Fallon T.R."/>
            <person name="Lower S.E.S."/>
            <person name="Behringer M."/>
            <person name="Weng J.-K."/>
        </authorList>
    </citation>
    <scope>NUCLEOTIDE SEQUENCE [LARGE SCALE GENOMIC DNA]</scope>
</reference>
<dbReference type="InterPro" id="IPR058909">
    <property type="entry name" value="CD_NTase_C"/>
</dbReference>
<keyword evidence="2" id="KW-0548">Nucleotidyltransferase</keyword>
<dbReference type="Proteomes" id="UP000239250">
    <property type="component" value="Chromosome"/>
</dbReference>
<evidence type="ECO:0000256" key="3">
    <source>
        <dbReference type="ARBA" id="ARBA00022741"/>
    </source>
</evidence>
<evidence type="ECO:0000256" key="4">
    <source>
        <dbReference type="ARBA" id="ARBA00023118"/>
    </source>
</evidence>
<dbReference type="EMBL" id="CP027019">
    <property type="protein sequence ID" value="AVP49005.1"/>
    <property type="molecule type" value="Genomic_DNA"/>
</dbReference>
<dbReference type="Pfam" id="PF26305">
    <property type="entry name" value="CD_NTase_C"/>
    <property type="match status" value="1"/>
</dbReference>
<name>A0A2S0NJ18_9MOLU</name>
<accession>A0A2S0NJ18</accession>
<gene>
    <name evidence="6" type="ORF">C5T88_00160</name>
</gene>
<keyword evidence="4" id="KW-0051">Antiviral defense</keyword>
<protein>
    <recommendedName>
        <fullName evidence="5">cGAS/DncV-like nucleotidyltransferase C-terminal helical domain-containing protein</fullName>
    </recommendedName>
</protein>